<dbReference type="EMBL" id="CAJNOH010003057">
    <property type="protein sequence ID" value="CAF1321803.1"/>
    <property type="molecule type" value="Genomic_DNA"/>
</dbReference>
<evidence type="ECO:0000313" key="2">
    <source>
        <dbReference type="EMBL" id="CAF1586211.1"/>
    </source>
</evidence>
<dbReference type="EMBL" id="CAJNOL010004343">
    <property type="protein sequence ID" value="CAF1586211.1"/>
    <property type="molecule type" value="Genomic_DNA"/>
</dbReference>
<dbReference type="Proteomes" id="UP000663870">
    <property type="component" value="Unassembled WGS sequence"/>
</dbReference>
<sequence>MIADQDEIWKKKCNISTKLYSKSFKQIYIDWFYQKCLHNRDLQSRTTIRRNGCFIGVYPGFSVQPIGKHKFEPIGGFTQHPISSSEMTIQLSFNIEDTACELIKLLEKASKFRKEWQQSSILKQMIMRYYRFMQLKASHSDNLLLIPTLDIEIVWQTHLLRSEIYNADCIRLFHRVINHKLLNNDMEEFLKEQAFQDTCQLYEQTFDEKYCPLLSTDRMNHVASNIFDYSSDLYGHKKTYYSYWDKTYFEYSLKSTKDFENPFSFTEDDINSDMNWLDECKNFMADLQKKLSNSNYYSYGLTKINLETTAMNGFTKSYEKFLYMAAKYPLKDGNSFIPPTYAIDIIWRAHMQEPLNYTADCLRLVGYVISHDPWPIVKDNNMKNSYDRIDQIWKQEFGSDKATDHLYDT</sequence>
<protein>
    <submittedName>
        <fullName evidence="1">Uncharacterized protein</fullName>
    </submittedName>
</protein>
<evidence type="ECO:0000313" key="1">
    <source>
        <dbReference type="EMBL" id="CAF1321803.1"/>
    </source>
</evidence>
<proteinExistence type="predicted"/>
<feature type="non-terminal residue" evidence="1">
    <location>
        <position position="1"/>
    </location>
</feature>
<gene>
    <name evidence="2" type="ORF">JXQ802_LOCUS46743</name>
    <name evidence="1" type="ORF">PYM288_LOCUS30950</name>
</gene>
<dbReference type="PANTHER" id="PTHR34365:SF7">
    <property type="entry name" value="GLYCINE-RICH DOMAIN-CONTAINING PROTEIN 1"/>
    <property type="match status" value="1"/>
</dbReference>
<dbReference type="Proteomes" id="UP000663854">
    <property type="component" value="Unassembled WGS sequence"/>
</dbReference>
<dbReference type="Pfam" id="PF07173">
    <property type="entry name" value="GRDP-like"/>
    <property type="match status" value="2"/>
</dbReference>
<keyword evidence="4" id="KW-1185">Reference proteome</keyword>
<evidence type="ECO:0000313" key="4">
    <source>
        <dbReference type="Proteomes" id="UP000663870"/>
    </source>
</evidence>
<comment type="caution">
    <text evidence="1">The sequence shown here is derived from an EMBL/GenBank/DDBJ whole genome shotgun (WGS) entry which is preliminary data.</text>
</comment>
<evidence type="ECO:0000313" key="3">
    <source>
        <dbReference type="Proteomes" id="UP000663854"/>
    </source>
</evidence>
<organism evidence="1 3">
    <name type="scientific">Rotaria sordida</name>
    <dbReference type="NCBI Taxonomy" id="392033"/>
    <lineage>
        <taxon>Eukaryota</taxon>
        <taxon>Metazoa</taxon>
        <taxon>Spiralia</taxon>
        <taxon>Gnathifera</taxon>
        <taxon>Rotifera</taxon>
        <taxon>Eurotatoria</taxon>
        <taxon>Bdelloidea</taxon>
        <taxon>Philodinida</taxon>
        <taxon>Philodinidae</taxon>
        <taxon>Rotaria</taxon>
    </lineage>
</organism>
<dbReference type="PANTHER" id="PTHR34365">
    <property type="entry name" value="ENOLASE (DUF1399)"/>
    <property type="match status" value="1"/>
</dbReference>
<reference evidence="1" key="1">
    <citation type="submission" date="2021-02" db="EMBL/GenBank/DDBJ databases">
        <authorList>
            <person name="Nowell W R."/>
        </authorList>
    </citation>
    <scope>NUCLEOTIDE SEQUENCE</scope>
</reference>
<accession>A0A815FPC2</accession>
<name>A0A815FPC2_9BILA</name>
<dbReference type="AlphaFoldDB" id="A0A815FPC2"/>
<dbReference type="InterPro" id="IPR009836">
    <property type="entry name" value="GRDP-like"/>
</dbReference>